<dbReference type="RefSeq" id="WP_135836952.1">
    <property type="nucleotide sequence ID" value="NZ_SRPE01000017.1"/>
</dbReference>
<feature type="chain" id="PRO_5021506307" evidence="1">
    <location>
        <begin position="20"/>
        <end position="291"/>
    </location>
</feature>
<dbReference type="OrthoDB" id="1251128at2"/>
<feature type="signal peptide" evidence="1">
    <location>
        <begin position="1"/>
        <end position="19"/>
    </location>
</feature>
<evidence type="ECO:0000313" key="3">
    <source>
        <dbReference type="Proteomes" id="UP000297998"/>
    </source>
</evidence>
<dbReference type="AlphaFoldDB" id="A0A4Z1B2X7"/>
<keyword evidence="3" id="KW-1185">Reference proteome</keyword>
<protein>
    <submittedName>
        <fullName evidence="2">Uncharacterized protein</fullName>
    </submittedName>
</protein>
<dbReference type="EMBL" id="SRPE01000017">
    <property type="protein sequence ID" value="TGN21874.1"/>
    <property type="molecule type" value="Genomic_DNA"/>
</dbReference>
<evidence type="ECO:0000256" key="1">
    <source>
        <dbReference type="SAM" id="SignalP"/>
    </source>
</evidence>
<sequence length="291" mass="31250">MKKNYLLFVTLLLSSFMSAQVGVGTSVPNSTLDVRGSLQTAFREISSSVTLGINDYYTTYNGTNDATITLPVIGTGTSSFNGRIYRIKNATTKRVTVRASGSNTIRATSVPVTSFIIEAGCYVEVVNNTNTASTSATWDLSYIAQPYTPNVSIYGTTLKIPHFSANISNHNSTTYDSGTGTDAWWVISSTSSSQALNANTSIRPSKMTIVYEYQGTAFDINNLHPILTAGNTTSFPDVFTVSFGGFSEVGGKTRLTLTVARVDLIGTDGGSNSNWQGTGFFINTLLTKKLF</sequence>
<evidence type="ECO:0000313" key="2">
    <source>
        <dbReference type="EMBL" id="TGN21874.1"/>
    </source>
</evidence>
<name>A0A4Z1B2X7_9FLAO</name>
<keyword evidence="1" id="KW-0732">Signal</keyword>
<organism evidence="2 3">
    <name type="scientific">Empedobacter tilapiae</name>
    <dbReference type="NCBI Taxonomy" id="2491114"/>
    <lineage>
        <taxon>Bacteria</taxon>
        <taxon>Pseudomonadati</taxon>
        <taxon>Bacteroidota</taxon>
        <taxon>Flavobacteriia</taxon>
        <taxon>Flavobacteriales</taxon>
        <taxon>Weeksellaceae</taxon>
        <taxon>Empedobacter</taxon>
    </lineage>
</organism>
<gene>
    <name evidence="2" type="ORF">E4J94_16870</name>
</gene>
<comment type="caution">
    <text evidence="2">The sequence shown here is derived from an EMBL/GenBank/DDBJ whole genome shotgun (WGS) entry which is preliminary data.</text>
</comment>
<proteinExistence type="predicted"/>
<accession>A0A4Z1B2X7</accession>
<dbReference type="Proteomes" id="UP000297998">
    <property type="component" value="Unassembled WGS sequence"/>
</dbReference>
<reference evidence="2 3" key="1">
    <citation type="submission" date="2019-03" db="EMBL/GenBank/DDBJ databases">
        <title>Empedobacter tilapiae sp. nov., isolated from an intestine of Nile tilapia Oreochromis niloticus.</title>
        <authorList>
            <person name="Kim Y.-O."/>
            <person name="Yoon J.-H."/>
        </authorList>
    </citation>
    <scope>NUCLEOTIDE SEQUENCE [LARGE SCALE GENOMIC DNA]</scope>
    <source>
        <strain evidence="2 3">MRS2</strain>
    </source>
</reference>